<dbReference type="EMBL" id="CP090145">
    <property type="protein sequence ID" value="UOX33737.1"/>
    <property type="molecule type" value="Genomic_DNA"/>
</dbReference>
<dbReference type="RefSeq" id="WP_246916266.1">
    <property type="nucleotide sequence ID" value="NZ_CP090145.1"/>
</dbReference>
<protein>
    <recommendedName>
        <fullName evidence="4">Anti-sigma factor</fullName>
    </recommendedName>
</protein>
<reference evidence="2" key="2">
    <citation type="submission" date="2022-04" db="EMBL/GenBank/DDBJ databases">
        <title>Complete Genome Sequence of Flavobacterium sediminilitoris YSM-43, Isolated from a Tidal Sediment.</title>
        <authorList>
            <person name="Lee P.A."/>
        </authorList>
    </citation>
    <scope>NUCLEOTIDE SEQUENCE</scope>
    <source>
        <strain evidence="2">YSM-43</strain>
    </source>
</reference>
<name>A0ABY4HN24_9FLAO</name>
<gene>
    <name evidence="2" type="ORF">LXD69_17095</name>
</gene>
<keyword evidence="1" id="KW-0472">Membrane</keyword>
<feature type="transmembrane region" description="Helical" evidence="1">
    <location>
        <begin position="113"/>
        <end position="129"/>
    </location>
</feature>
<evidence type="ECO:0000313" key="2">
    <source>
        <dbReference type="EMBL" id="UOX33737.1"/>
    </source>
</evidence>
<sequence length="300" mass="35555">MTDIEVFYELKKSVLEHYKKRYPYFDGNWKSFSSQDILNLIDDVQENTKNSVSEKWIYTHLKPETNEKLPRKDMLDIFSQYVGKETWNEYKFVFLNQTKKVQKKNKAPSKTKYWILGFAIIVLFLFLFWRTKQSENKTKTIELNEKYSNDSISSQTTKAFVVEDSVLTEIAIENSKIEVKENAKVIVKGPFYEERIVDLQKTPEIKKVVLEPNDYANILHGFIKSDIKDWQTRKEQLDKILDENVEVIVMLQNNLGAEYFNKEEFSQKVIIPTPSLKQLQIVEIKKNTENKIIFIRLVKR</sequence>
<keyword evidence="1" id="KW-0812">Transmembrane</keyword>
<proteinExistence type="predicted"/>
<evidence type="ECO:0000256" key="1">
    <source>
        <dbReference type="SAM" id="Phobius"/>
    </source>
</evidence>
<keyword evidence="1" id="KW-1133">Transmembrane helix</keyword>
<evidence type="ECO:0008006" key="4">
    <source>
        <dbReference type="Google" id="ProtNLM"/>
    </source>
</evidence>
<organism evidence="2 3">
    <name type="scientific">Flavobacterium sediminilitoris</name>
    <dbReference type="NCBI Taxonomy" id="2024526"/>
    <lineage>
        <taxon>Bacteria</taxon>
        <taxon>Pseudomonadati</taxon>
        <taxon>Bacteroidota</taxon>
        <taxon>Flavobacteriia</taxon>
        <taxon>Flavobacteriales</taxon>
        <taxon>Flavobacteriaceae</taxon>
        <taxon>Flavobacterium</taxon>
    </lineage>
</organism>
<dbReference type="Proteomes" id="UP000830454">
    <property type="component" value="Chromosome"/>
</dbReference>
<evidence type="ECO:0000313" key="3">
    <source>
        <dbReference type="Proteomes" id="UP000830454"/>
    </source>
</evidence>
<accession>A0ABY4HN24</accession>
<keyword evidence="3" id="KW-1185">Reference proteome</keyword>
<reference evidence="2" key="1">
    <citation type="submission" date="2021-12" db="EMBL/GenBank/DDBJ databases">
        <authorList>
            <person name="Cha I.-T."/>
            <person name="Lee K.-E."/>
            <person name="Park S.-J."/>
        </authorList>
    </citation>
    <scope>NUCLEOTIDE SEQUENCE</scope>
    <source>
        <strain evidence="2">YSM-43</strain>
    </source>
</reference>